<evidence type="ECO:0000313" key="2">
    <source>
        <dbReference type="Proteomes" id="UP001139462"/>
    </source>
</evidence>
<protein>
    <submittedName>
        <fullName evidence="1">Uncharacterized protein</fullName>
    </submittedName>
</protein>
<dbReference type="AlphaFoldDB" id="A0A9X1R2W9"/>
<dbReference type="RefSeq" id="WP_237609222.1">
    <property type="nucleotide sequence ID" value="NZ_JAIRBB010000025.1"/>
</dbReference>
<sequence>MSQFILQFKTLGSKIITRMDFNSKKPATEFIGLTKLDGYKMYQYIQSGNNYAMTAEELETENIQFEKLFREKKTWFGLSKKTVTDFLILPNKNFYYPYEFGSYLYIFTKQDRTKNDFENWLNKEFPSRFGHIDERFIGFKNLMSEDDYLIATNHDLQHQFGVVGKKKIIERVISKFKNENLSEFELENYEETS</sequence>
<dbReference type="Proteomes" id="UP001139462">
    <property type="component" value="Unassembled WGS sequence"/>
</dbReference>
<organism evidence="1 2">
    <name type="scientific">Aequorivita xiaoshiensis</name>
    <dbReference type="NCBI Taxonomy" id="2874476"/>
    <lineage>
        <taxon>Bacteria</taxon>
        <taxon>Pseudomonadati</taxon>
        <taxon>Bacteroidota</taxon>
        <taxon>Flavobacteriia</taxon>
        <taxon>Flavobacteriales</taxon>
        <taxon>Flavobacteriaceae</taxon>
        <taxon>Aequorivita</taxon>
    </lineage>
</organism>
<proteinExistence type="predicted"/>
<comment type="caution">
    <text evidence="1">The sequence shown here is derived from an EMBL/GenBank/DDBJ whole genome shotgun (WGS) entry which is preliminary data.</text>
</comment>
<keyword evidence="2" id="KW-1185">Reference proteome</keyword>
<gene>
    <name evidence="1" type="ORF">K8344_13590</name>
</gene>
<reference evidence="1" key="1">
    <citation type="submission" date="2021-09" db="EMBL/GenBank/DDBJ databases">
        <title>Genome of Aequorivita sp. strain F64183.</title>
        <authorList>
            <person name="Wang Y."/>
        </authorList>
    </citation>
    <scope>NUCLEOTIDE SEQUENCE</scope>
    <source>
        <strain evidence="1">F64183</strain>
    </source>
</reference>
<accession>A0A9X1R2W9</accession>
<evidence type="ECO:0000313" key="1">
    <source>
        <dbReference type="EMBL" id="MCG2432155.1"/>
    </source>
</evidence>
<dbReference type="EMBL" id="JAIRBB010000025">
    <property type="protein sequence ID" value="MCG2432155.1"/>
    <property type="molecule type" value="Genomic_DNA"/>
</dbReference>
<name>A0A9X1R2W9_9FLAO</name>